<proteinExistence type="predicted"/>
<evidence type="ECO:0000259" key="1">
    <source>
        <dbReference type="PROSITE" id="PS51186"/>
    </source>
</evidence>
<dbReference type="Pfam" id="PF00583">
    <property type="entry name" value="Acetyltransf_1"/>
    <property type="match status" value="1"/>
</dbReference>
<dbReference type="OrthoDB" id="3173333at2"/>
<accession>A0A1H2MAE0</accession>
<dbReference type="STRING" id="546874.SAMN04488544_1679"/>
<dbReference type="PROSITE" id="PS51186">
    <property type="entry name" value="GNAT"/>
    <property type="match status" value="1"/>
</dbReference>
<dbReference type="InterPro" id="IPR000182">
    <property type="entry name" value="GNAT_dom"/>
</dbReference>
<dbReference type="GO" id="GO:0016747">
    <property type="term" value="F:acyltransferase activity, transferring groups other than amino-acyl groups"/>
    <property type="evidence" value="ECO:0007669"/>
    <property type="project" value="InterPro"/>
</dbReference>
<protein>
    <submittedName>
        <fullName evidence="2">Phosphinothricin acetyltransferase</fullName>
    </submittedName>
</protein>
<dbReference type="Gene3D" id="3.40.630.30">
    <property type="match status" value="1"/>
</dbReference>
<evidence type="ECO:0000313" key="3">
    <source>
        <dbReference type="Proteomes" id="UP000198825"/>
    </source>
</evidence>
<evidence type="ECO:0000313" key="2">
    <source>
        <dbReference type="EMBL" id="SDU90092.1"/>
    </source>
</evidence>
<organism evidence="2 3">
    <name type="scientific">Microlunatus sagamiharensis</name>
    <dbReference type="NCBI Taxonomy" id="546874"/>
    <lineage>
        <taxon>Bacteria</taxon>
        <taxon>Bacillati</taxon>
        <taxon>Actinomycetota</taxon>
        <taxon>Actinomycetes</taxon>
        <taxon>Propionibacteriales</taxon>
        <taxon>Propionibacteriaceae</taxon>
        <taxon>Microlunatus</taxon>
    </lineage>
</organism>
<feature type="domain" description="N-acetyltransferase" evidence="1">
    <location>
        <begin position="3"/>
        <end position="160"/>
    </location>
</feature>
<keyword evidence="3" id="KW-1185">Reference proteome</keyword>
<name>A0A1H2MAE0_9ACTN</name>
<sequence length="177" mass="19243">MTPTVRDATSLDGERCAAIYAPYVTGTVASFETEAPDAAEMRRRISAAQRAHAWLVAEVEGQVVGYAYGGPYRARPAYRWTTEVSVYVAPDGRRRGTGRALYDALLERLGHRGYRTVVAGMTLPNPASAALHAAMGFEQAGVLRDVGWKLGAWHDVALLRRSLGEQATDDEPPADPR</sequence>
<dbReference type="AlphaFoldDB" id="A0A1H2MAE0"/>
<dbReference type="RefSeq" id="WP_091074036.1">
    <property type="nucleotide sequence ID" value="NZ_LT629799.1"/>
</dbReference>
<dbReference type="PANTHER" id="PTHR43072:SF8">
    <property type="entry name" value="ACYLTRANSFERASE FABY-RELATED"/>
    <property type="match status" value="1"/>
</dbReference>
<dbReference type="EMBL" id="LT629799">
    <property type="protein sequence ID" value="SDU90092.1"/>
    <property type="molecule type" value="Genomic_DNA"/>
</dbReference>
<dbReference type="CDD" id="cd04301">
    <property type="entry name" value="NAT_SF"/>
    <property type="match status" value="1"/>
</dbReference>
<dbReference type="PANTHER" id="PTHR43072">
    <property type="entry name" value="N-ACETYLTRANSFERASE"/>
    <property type="match status" value="1"/>
</dbReference>
<gene>
    <name evidence="2" type="ORF">SAMN04488544_1679</name>
</gene>
<dbReference type="SUPFAM" id="SSF55729">
    <property type="entry name" value="Acyl-CoA N-acyltransferases (Nat)"/>
    <property type="match status" value="1"/>
</dbReference>
<dbReference type="InterPro" id="IPR016181">
    <property type="entry name" value="Acyl_CoA_acyltransferase"/>
</dbReference>
<reference evidence="3" key="1">
    <citation type="submission" date="2016-10" db="EMBL/GenBank/DDBJ databases">
        <authorList>
            <person name="Varghese N."/>
            <person name="Submissions S."/>
        </authorList>
    </citation>
    <scope>NUCLEOTIDE SEQUENCE [LARGE SCALE GENOMIC DNA]</scope>
    <source>
        <strain evidence="3">DSM 21743</strain>
    </source>
</reference>
<dbReference type="Proteomes" id="UP000198825">
    <property type="component" value="Chromosome I"/>
</dbReference>
<keyword evidence="2" id="KW-0808">Transferase</keyword>